<protein>
    <submittedName>
        <fullName evidence="9">EamA-like transporter family protein</fullName>
    </submittedName>
</protein>
<feature type="transmembrane region" description="Helical" evidence="7">
    <location>
        <begin position="52"/>
        <end position="70"/>
    </location>
</feature>
<evidence type="ECO:0000256" key="1">
    <source>
        <dbReference type="ARBA" id="ARBA00004651"/>
    </source>
</evidence>
<proteinExistence type="inferred from homology"/>
<dbReference type="InterPro" id="IPR000620">
    <property type="entry name" value="EamA_dom"/>
</dbReference>
<evidence type="ECO:0000313" key="9">
    <source>
        <dbReference type="EMBL" id="SDD01933.1"/>
    </source>
</evidence>
<keyword evidence="3" id="KW-1003">Cell membrane</keyword>
<dbReference type="Proteomes" id="UP000324896">
    <property type="component" value="Unassembled WGS sequence"/>
</dbReference>
<feature type="transmembrane region" description="Helical" evidence="7">
    <location>
        <begin position="195"/>
        <end position="215"/>
    </location>
</feature>
<feature type="transmembrane region" description="Helical" evidence="7">
    <location>
        <begin position="257"/>
        <end position="279"/>
    </location>
</feature>
<dbReference type="PROSITE" id="PS51257">
    <property type="entry name" value="PROKAR_LIPOPROTEIN"/>
    <property type="match status" value="1"/>
</dbReference>
<evidence type="ECO:0000256" key="7">
    <source>
        <dbReference type="SAM" id="Phobius"/>
    </source>
</evidence>
<evidence type="ECO:0000256" key="4">
    <source>
        <dbReference type="ARBA" id="ARBA00022692"/>
    </source>
</evidence>
<dbReference type="PANTHER" id="PTHR32322">
    <property type="entry name" value="INNER MEMBRANE TRANSPORTER"/>
    <property type="match status" value="1"/>
</dbReference>
<gene>
    <name evidence="9" type="ORF">SAMN04488597_12244</name>
</gene>
<dbReference type="Pfam" id="PF00892">
    <property type="entry name" value="EamA"/>
    <property type="match status" value="2"/>
</dbReference>
<organism evidence="9 10">
    <name type="scientific">Halanaerobium congolense</name>
    <dbReference type="NCBI Taxonomy" id="54121"/>
    <lineage>
        <taxon>Bacteria</taxon>
        <taxon>Bacillati</taxon>
        <taxon>Bacillota</taxon>
        <taxon>Clostridia</taxon>
        <taxon>Halanaerobiales</taxon>
        <taxon>Halanaerobiaceae</taxon>
        <taxon>Halanaerobium</taxon>
    </lineage>
</organism>
<feature type="domain" description="EamA" evidence="8">
    <location>
        <begin position="170"/>
        <end position="304"/>
    </location>
</feature>
<accession>A0A1G6RC03</accession>
<sequence length="315" mass="34928">MDIKKIFTGRWQIAVLAITACFLWGSAFPSLKISYAEIMPFNVNAYDRMIFASLRFFIASLMLFSIILINGQRKELFKIKKYFLLLLILGAMQTSLQYFFFYNGLANTTGVKSSIISTSGIFMTVIASHFVYKNDKLDFKKSIGIILGFLGVLFVNLNRGELNAAFLFAGEGFLIISAAISAAASFLAKKLTGSLNALIVTAWQMFMGSLLLFTAASTGSNFNRLSFSPISVVLLFYLAFISAAAFALWYTLIKYNALGFVTIYKFMIPVSGVFLSSILLPGERINLIIVASMLLVSLGIIIINYRPGLLKNKYI</sequence>
<feature type="transmembrane region" description="Helical" evidence="7">
    <location>
        <begin position="285"/>
        <end position="305"/>
    </location>
</feature>
<evidence type="ECO:0000256" key="5">
    <source>
        <dbReference type="ARBA" id="ARBA00022989"/>
    </source>
</evidence>
<comment type="subcellular location">
    <subcellularLocation>
        <location evidence="1">Cell membrane</location>
        <topology evidence="1">Multi-pass membrane protein</topology>
    </subcellularLocation>
</comment>
<dbReference type="RefSeq" id="WP_149796878.1">
    <property type="nucleotide sequence ID" value="NZ_FMYT01000022.1"/>
</dbReference>
<reference evidence="9 10" key="1">
    <citation type="submission" date="2016-10" db="EMBL/GenBank/DDBJ databases">
        <authorList>
            <person name="Varghese N."/>
            <person name="Submissions S."/>
        </authorList>
    </citation>
    <scope>NUCLEOTIDE SEQUENCE [LARGE SCALE GENOMIC DNA]</scope>
    <source>
        <strain evidence="9 10">WG10</strain>
    </source>
</reference>
<feature type="transmembrane region" description="Helical" evidence="7">
    <location>
        <begin position="82"/>
        <end position="102"/>
    </location>
</feature>
<keyword evidence="5 7" id="KW-1133">Transmembrane helix</keyword>
<feature type="domain" description="EamA" evidence="8">
    <location>
        <begin position="14"/>
        <end position="156"/>
    </location>
</feature>
<dbReference type="GO" id="GO:0005886">
    <property type="term" value="C:plasma membrane"/>
    <property type="evidence" value="ECO:0007669"/>
    <property type="project" value="UniProtKB-SubCell"/>
</dbReference>
<dbReference type="SUPFAM" id="SSF103481">
    <property type="entry name" value="Multidrug resistance efflux transporter EmrE"/>
    <property type="match status" value="2"/>
</dbReference>
<evidence type="ECO:0000256" key="2">
    <source>
        <dbReference type="ARBA" id="ARBA00007362"/>
    </source>
</evidence>
<dbReference type="PANTHER" id="PTHR32322:SF18">
    <property type="entry name" value="S-ADENOSYLMETHIONINE_S-ADENOSYLHOMOCYSTEINE TRANSPORTER"/>
    <property type="match status" value="1"/>
</dbReference>
<feature type="transmembrane region" description="Helical" evidence="7">
    <location>
        <begin position="164"/>
        <end position="188"/>
    </location>
</feature>
<dbReference type="AlphaFoldDB" id="A0A1G6RC03"/>
<evidence type="ECO:0000313" key="10">
    <source>
        <dbReference type="Proteomes" id="UP000324896"/>
    </source>
</evidence>
<feature type="transmembrane region" description="Helical" evidence="7">
    <location>
        <begin position="227"/>
        <end position="250"/>
    </location>
</feature>
<feature type="transmembrane region" description="Helical" evidence="7">
    <location>
        <begin position="139"/>
        <end position="158"/>
    </location>
</feature>
<dbReference type="InterPro" id="IPR050638">
    <property type="entry name" value="AA-Vitamin_Transporters"/>
</dbReference>
<dbReference type="EMBL" id="FMYT01000022">
    <property type="protein sequence ID" value="SDD01933.1"/>
    <property type="molecule type" value="Genomic_DNA"/>
</dbReference>
<dbReference type="InterPro" id="IPR037185">
    <property type="entry name" value="EmrE-like"/>
</dbReference>
<comment type="similarity">
    <text evidence="2">Belongs to the EamA transporter family.</text>
</comment>
<name>A0A1G6RC03_9FIRM</name>
<evidence type="ECO:0000256" key="6">
    <source>
        <dbReference type="ARBA" id="ARBA00023136"/>
    </source>
</evidence>
<keyword evidence="4 7" id="KW-0812">Transmembrane</keyword>
<feature type="transmembrane region" description="Helical" evidence="7">
    <location>
        <begin position="114"/>
        <end position="132"/>
    </location>
</feature>
<evidence type="ECO:0000259" key="8">
    <source>
        <dbReference type="Pfam" id="PF00892"/>
    </source>
</evidence>
<keyword evidence="6 7" id="KW-0472">Membrane</keyword>
<evidence type="ECO:0000256" key="3">
    <source>
        <dbReference type="ARBA" id="ARBA00022475"/>
    </source>
</evidence>